<proteinExistence type="predicted"/>
<dbReference type="Pfam" id="PF05050">
    <property type="entry name" value="Methyltransf_21"/>
    <property type="match status" value="1"/>
</dbReference>
<dbReference type="PANTHER" id="PTHR36973">
    <property type="entry name" value="SLL1456 PROTEIN-RELATED"/>
    <property type="match status" value="1"/>
</dbReference>
<dbReference type="NCBIfam" id="TIGR01444">
    <property type="entry name" value="fkbM_fam"/>
    <property type="match status" value="1"/>
</dbReference>
<dbReference type="EMBL" id="JRMQ02000009">
    <property type="protein sequence ID" value="TLE01062.1"/>
    <property type="molecule type" value="Genomic_DNA"/>
</dbReference>
<reference evidence="2 3" key="1">
    <citation type="journal article" date="2014" name="Genome Announc.">
        <title>Draft genome sequences of eight enterohepatic helicobacter species isolated from both laboratory and wild rodents.</title>
        <authorList>
            <person name="Sheh A."/>
            <person name="Shen Z."/>
            <person name="Fox J.G."/>
        </authorList>
    </citation>
    <scope>NUCLEOTIDE SEQUENCE [LARGE SCALE GENOMIC DNA]</scope>
    <source>
        <strain evidence="2 3">MIT 01-6451</strain>
    </source>
</reference>
<organism evidence="2 3">
    <name type="scientific">Helicobacter japonicus</name>
    <dbReference type="NCBI Taxonomy" id="425400"/>
    <lineage>
        <taxon>Bacteria</taxon>
        <taxon>Pseudomonadati</taxon>
        <taxon>Campylobacterota</taxon>
        <taxon>Epsilonproteobacteria</taxon>
        <taxon>Campylobacterales</taxon>
        <taxon>Helicobacteraceae</taxon>
        <taxon>Helicobacter</taxon>
    </lineage>
</organism>
<dbReference type="SUPFAM" id="SSF53335">
    <property type="entry name" value="S-adenosyl-L-methionine-dependent methyltransferases"/>
    <property type="match status" value="1"/>
</dbReference>
<dbReference type="Proteomes" id="UP000029707">
    <property type="component" value="Unassembled WGS sequence"/>
</dbReference>
<dbReference type="InterPro" id="IPR006342">
    <property type="entry name" value="FkbM_mtfrase"/>
</dbReference>
<dbReference type="InterPro" id="IPR053188">
    <property type="entry name" value="FkbM_Methyltransferase"/>
</dbReference>
<dbReference type="OrthoDB" id="2529130at2"/>
<dbReference type="RefSeq" id="WP_052061072.1">
    <property type="nucleotide sequence ID" value="NZ_CAOSAB010000006.1"/>
</dbReference>
<dbReference type="PANTHER" id="PTHR36973:SF4">
    <property type="entry name" value="NODULATION PROTEIN"/>
    <property type="match status" value="1"/>
</dbReference>
<keyword evidence="3" id="KW-1185">Reference proteome</keyword>
<protein>
    <submittedName>
        <fullName evidence="2">FkbM family methyltransferase</fullName>
    </submittedName>
</protein>
<comment type="caution">
    <text evidence="2">The sequence shown here is derived from an EMBL/GenBank/DDBJ whole genome shotgun (WGS) entry which is preliminary data.</text>
</comment>
<sequence length="191" mass="22540">MTPISIHCFEPSQFTFQKLCATTKSLNAPHIRIILNNCGLSDKQMLATLYYNEYASGLASLSKRRLEHHRINMDKSEEVEIMRLDTYCAQQDIRHIHLLKIDVEGHELDVLNGGKEFFEKKAIDMVTFEFGGCNIDTRTYFQDFWYFFKTYDYKIYRILPNGTFFYIDTYNEEREQFLTSNYLVLSSNVSL</sequence>
<feature type="domain" description="Methyltransferase FkbM" evidence="1">
    <location>
        <begin position="9"/>
        <end position="154"/>
    </location>
</feature>
<dbReference type="AlphaFoldDB" id="A0A4U8TKV2"/>
<dbReference type="Gene3D" id="3.40.50.150">
    <property type="entry name" value="Vaccinia Virus protein VP39"/>
    <property type="match status" value="1"/>
</dbReference>
<gene>
    <name evidence="2" type="ORF">LS65_006995</name>
</gene>
<dbReference type="GO" id="GO:0032259">
    <property type="term" value="P:methylation"/>
    <property type="evidence" value="ECO:0007669"/>
    <property type="project" value="UniProtKB-KW"/>
</dbReference>
<keyword evidence="2" id="KW-0808">Transferase</keyword>
<accession>A0A4U8TKV2</accession>
<evidence type="ECO:0000259" key="1">
    <source>
        <dbReference type="Pfam" id="PF05050"/>
    </source>
</evidence>
<dbReference type="InterPro" id="IPR029063">
    <property type="entry name" value="SAM-dependent_MTases_sf"/>
</dbReference>
<name>A0A4U8TKV2_9HELI</name>
<evidence type="ECO:0000313" key="3">
    <source>
        <dbReference type="Proteomes" id="UP000029707"/>
    </source>
</evidence>
<keyword evidence="2" id="KW-0489">Methyltransferase</keyword>
<dbReference type="GO" id="GO:0008171">
    <property type="term" value="F:O-methyltransferase activity"/>
    <property type="evidence" value="ECO:0007669"/>
    <property type="project" value="TreeGrafter"/>
</dbReference>
<evidence type="ECO:0000313" key="2">
    <source>
        <dbReference type="EMBL" id="TLE01062.1"/>
    </source>
</evidence>